<reference evidence="2 4" key="1">
    <citation type="submission" date="2024-04" db="EMBL/GenBank/DDBJ databases">
        <authorList>
            <person name="Rising A."/>
            <person name="Reimegard J."/>
            <person name="Sonavane S."/>
            <person name="Akerstrom W."/>
            <person name="Nylinder S."/>
            <person name="Hedman E."/>
            <person name="Kallberg Y."/>
        </authorList>
    </citation>
    <scope>NUCLEOTIDE SEQUENCE [LARGE SCALE GENOMIC DNA]</scope>
</reference>
<evidence type="ECO:0000313" key="2">
    <source>
        <dbReference type="EMBL" id="CAL1276490.1"/>
    </source>
</evidence>
<dbReference type="EMBL" id="CAXIEN010000094">
    <property type="protein sequence ID" value="CAL1276491.1"/>
    <property type="molecule type" value="Genomic_DNA"/>
</dbReference>
<keyword evidence="4" id="KW-1185">Reference proteome</keyword>
<sequence>MERLVTLTSLVLVVVAGVRSFEKAESTLKEKDFFECYNKIICKLDKVDEILEMRDTIGPELTQKVIDWLTEFIPMENLEDTPKCAEEYVNITCSKTKAEAREDFNEFGAAAGEYLLEACQDPETEICKRAEAAFEQFSLIIGKYETLGECKAETPYEGAIV</sequence>
<accession>A0AAV1ZXK2</accession>
<keyword evidence="1" id="KW-0732">Signal</keyword>
<name>A0AAV1ZXK2_9ARAC</name>
<evidence type="ECO:0000313" key="4">
    <source>
        <dbReference type="Proteomes" id="UP001497382"/>
    </source>
</evidence>
<proteinExistence type="predicted"/>
<evidence type="ECO:0000256" key="1">
    <source>
        <dbReference type="SAM" id="SignalP"/>
    </source>
</evidence>
<dbReference type="EMBL" id="CAXIEN010000094">
    <property type="protein sequence ID" value="CAL1276490.1"/>
    <property type="molecule type" value="Genomic_DNA"/>
</dbReference>
<organism evidence="2 4">
    <name type="scientific">Larinioides sclopetarius</name>
    <dbReference type="NCBI Taxonomy" id="280406"/>
    <lineage>
        <taxon>Eukaryota</taxon>
        <taxon>Metazoa</taxon>
        <taxon>Ecdysozoa</taxon>
        <taxon>Arthropoda</taxon>
        <taxon>Chelicerata</taxon>
        <taxon>Arachnida</taxon>
        <taxon>Araneae</taxon>
        <taxon>Araneomorphae</taxon>
        <taxon>Entelegynae</taxon>
        <taxon>Araneoidea</taxon>
        <taxon>Araneidae</taxon>
        <taxon>Larinioides</taxon>
    </lineage>
</organism>
<feature type="signal peptide" evidence="1">
    <location>
        <begin position="1"/>
        <end position="20"/>
    </location>
</feature>
<evidence type="ECO:0000313" key="3">
    <source>
        <dbReference type="EMBL" id="CAL1276491.1"/>
    </source>
</evidence>
<protein>
    <submittedName>
        <fullName evidence="2">Uncharacterized protein</fullName>
    </submittedName>
</protein>
<comment type="caution">
    <text evidence="2">The sequence shown here is derived from an EMBL/GenBank/DDBJ whole genome shotgun (WGS) entry which is preliminary data.</text>
</comment>
<dbReference type="Proteomes" id="UP001497382">
    <property type="component" value="Unassembled WGS sequence"/>
</dbReference>
<dbReference type="AlphaFoldDB" id="A0AAV1ZXK2"/>
<gene>
    <name evidence="2" type="ORF">LARSCL_LOCUS8677</name>
    <name evidence="3" type="ORF">LARSCL_LOCUS8678</name>
</gene>
<feature type="chain" id="PRO_5044714268" evidence="1">
    <location>
        <begin position="21"/>
        <end position="161"/>
    </location>
</feature>